<dbReference type="Proteomes" id="UP000428333">
    <property type="component" value="Linkage Group LG06"/>
</dbReference>
<dbReference type="InterPro" id="IPR006867">
    <property type="entry name" value="DUF632"/>
</dbReference>
<dbReference type="OrthoDB" id="1925648at2759"/>
<reference evidence="2 3" key="1">
    <citation type="journal article" date="2019" name="Genome Biol. Evol.">
        <title>The Rhododendron genome and chromosomal organization provide insight into shared whole-genome duplications across the heath family (Ericaceae).</title>
        <authorList>
            <person name="Soza V.L."/>
            <person name="Lindsley D."/>
            <person name="Waalkes A."/>
            <person name="Ramage E."/>
            <person name="Patwardhan R.P."/>
            <person name="Burton J.N."/>
            <person name="Adey A."/>
            <person name="Kumar A."/>
            <person name="Qiu R."/>
            <person name="Shendure J."/>
            <person name="Hall B."/>
        </authorList>
    </citation>
    <scope>NUCLEOTIDE SEQUENCE [LARGE SCALE GENOMIC DNA]</scope>
    <source>
        <strain evidence="2">RSF 1966-606</strain>
    </source>
</reference>
<organism evidence="2 3">
    <name type="scientific">Rhododendron williamsianum</name>
    <dbReference type="NCBI Taxonomy" id="262921"/>
    <lineage>
        <taxon>Eukaryota</taxon>
        <taxon>Viridiplantae</taxon>
        <taxon>Streptophyta</taxon>
        <taxon>Embryophyta</taxon>
        <taxon>Tracheophyta</taxon>
        <taxon>Spermatophyta</taxon>
        <taxon>Magnoliopsida</taxon>
        <taxon>eudicotyledons</taxon>
        <taxon>Gunneridae</taxon>
        <taxon>Pentapetalae</taxon>
        <taxon>asterids</taxon>
        <taxon>Ericales</taxon>
        <taxon>Ericaceae</taxon>
        <taxon>Ericoideae</taxon>
        <taxon>Rhodoreae</taxon>
        <taxon>Rhododendron</taxon>
    </lineage>
</organism>
<evidence type="ECO:0000313" key="3">
    <source>
        <dbReference type="Proteomes" id="UP000428333"/>
    </source>
</evidence>
<dbReference type="Pfam" id="PF04782">
    <property type="entry name" value="DUF632"/>
    <property type="match status" value="1"/>
</dbReference>
<sequence length="196" mass="22148">MAFFFPPLVPFELSHYDESDDVNFSTSITGVKRPHLLVILSGIPCMKASSLSSSSPLSRESVRVATSTMKLAKANYGDLGSNSTMKSSDLSSTLEKLYEWEKKLYKEVKDEEKLRLIYEKQCKRLKMLDDRGAESSKIDATQASIRKLLTKINVCIKAVDGISNRIHKLRDEELQPQVIDLIYGYVHASLLRRDSN</sequence>
<evidence type="ECO:0000259" key="1">
    <source>
        <dbReference type="Pfam" id="PF04782"/>
    </source>
</evidence>
<gene>
    <name evidence="2" type="ORF">C3L33_11359</name>
</gene>
<accession>A0A6A4LEH7</accession>
<dbReference type="AlphaFoldDB" id="A0A6A4LEH7"/>
<dbReference type="EMBL" id="QEFC01001567">
    <property type="protein sequence ID" value="KAE9456740.1"/>
    <property type="molecule type" value="Genomic_DNA"/>
</dbReference>
<feature type="non-terminal residue" evidence="2">
    <location>
        <position position="1"/>
    </location>
</feature>
<name>A0A6A4LEH7_9ERIC</name>
<protein>
    <recommendedName>
        <fullName evidence="1">DUF632 domain-containing protein</fullName>
    </recommendedName>
</protein>
<keyword evidence="3" id="KW-1185">Reference proteome</keyword>
<evidence type="ECO:0000313" key="2">
    <source>
        <dbReference type="EMBL" id="KAE9456740.1"/>
    </source>
</evidence>
<feature type="domain" description="DUF632" evidence="1">
    <location>
        <begin position="57"/>
        <end position="186"/>
    </location>
</feature>
<proteinExistence type="predicted"/>
<dbReference type="PANTHER" id="PTHR21450:SF2">
    <property type="entry name" value="FAMILY PROTEIN, PUTATIVE (DUF630 AND DUF632)-RELATED"/>
    <property type="match status" value="1"/>
</dbReference>
<dbReference type="PANTHER" id="PTHR21450">
    <property type="entry name" value="PROTEIN ALTERED PHOSPHATE STARVATION RESPONSE 1"/>
    <property type="match status" value="1"/>
</dbReference>
<comment type="caution">
    <text evidence="2">The sequence shown here is derived from an EMBL/GenBank/DDBJ whole genome shotgun (WGS) entry which is preliminary data.</text>
</comment>